<evidence type="ECO:0000256" key="1">
    <source>
        <dbReference type="SAM" id="Phobius"/>
    </source>
</evidence>
<feature type="transmembrane region" description="Helical" evidence="1">
    <location>
        <begin position="58"/>
        <end position="77"/>
    </location>
</feature>
<keyword evidence="1" id="KW-0472">Membrane</keyword>
<dbReference type="EMBL" id="LWQU01000104">
    <property type="protein sequence ID" value="OAN55033.1"/>
    <property type="molecule type" value="Genomic_DNA"/>
</dbReference>
<feature type="transmembrane region" description="Helical" evidence="1">
    <location>
        <begin position="295"/>
        <end position="314"/>
    </location>
</feature>
<feature type="transmembrane region" description="Helical" evidence="1">
    <location>
        <begin position="126"/>
        <end position="146"/>
    </location>
</feature>
<feature type="transmembrane region" description="Helical" evidence="1">
    <location>
        <begin position="213"/>
        <end position="236"/>
    </location>
</feature>
<feature type="transmembrane region" description="Helical" evidence="1">
    <location>
        <begin position="152"/>
        <end position="169"/>
    </location>
</feature>
<feature type="chain" id="PRO_5008092320" description="Glycosyltransferase RgtA/B/C/D-like domain-containing protein" evidence="2">
    <location>
        <begin position="21"/>
        <end position="482"/>
    </location>
</feature>
<organism evidence="3 4">
    <name type="scientific">Magnetospirillum moscoviense</name>
    <dbReference type="NCBI Taxonomy" id="1437059"/>
    <lineage>
        <taxon>Bacteria</taxon>
        <taxon>Pseudomonadati</taxon>
        <taxon>Pseudomonadota</taxon>
        <taxon>Alphaproteobacteria</taxon>
        <taxon>Rhodospirillales</taxon>
        <taxon>Rhodospirillaceae</taxon>
        <taxon>Magnetospirillum</taxon>
    </lineage>
</organism>
<feature type="transmembrane region" description="Helical" evidence="1">
    <location>
        <begin position="353"/>
        <end position="376"/>
    </location>
</feature>
<sequence>MGWTAAACALLLMAVRASDALSLRQPMQAVTSGAEFEALFAIWKFINGEAVYQDPYRIPFAASYYNWLFYAFYGTFAGLGQKLLGLNDWWLPTLTKVATLSLCAAGSALLARLLRLAAADNVFWRTLAWPLSLCFFFGPLIGYWAVAVTCELGAVVSAVAALLVFLRWYPDRPMAATIAAALFAAAAWSFKQSNIFVGAALFLFLLARRQWRLAALSLAIPVAVVALSGWIGGQAYRDMAFLKKQTMFFAWWQLGRNLGNLLVKTTPYLAMVALIPLALSRLPGGLRAAWRDDRLLLSLIGLGVSAVLSIPASAKTAAAENYYFVMVVFMVFAGTVTLARVEAGPWMRRLVGAGFALYAVACLLVVAGVTGVTSVAESHRRNVLQAACIKDVARPLYINDVHLSLPWFALEGPYFVLATIYWEDRQLGMSFERDGVGGLIRDGAFATIAIGAGAPPVWDGQHFDRYRRTSSCGGLDLYSRQN</sequence>
<feature type="transmembrane region" description="Helical" evidence="1">
    <location>
        <begin position="321"/>
        <end position="341"/>
    </location>
</feature>
<evidence type="ECO:0000256" key="2">
    <source>
        <dbReference type="SAM" id="SignalP"/>
    </source>
</evidence>
<evidence type="ECO:0000313" key="3">
    <source>
        <dbReference type="EMBL" id="OAN55033.1"/>
    </source>
</evidence>
<evidence type="ECO:0000313" key="4">
    <source>
        <dbReference type="Proteomes" id="UP000078543"/>
    </source>
</evidence>
<dbReference type="AlphaFoldDB" id="A0A178MWX9"/>
<keyword evidence="1" id="KW-0812">Transmembrane</keyword>
<dbReference type="Proteomes" id="UP000078543">
    <property type="component" value="Unassembled WGS sequence"/>
</dbReference>
<evidence type="ECO:0008006" key="5">
    <source>
        <dbReference type="Google" id="ProtNLM"/>
    </source>
</evidence>
<comment type="caution">
    <text evidence="3">The sequence shown here is derived from an EMBL/GenBank/DDBJ whole genome shotgun (WGS) entry which is preliminary data.</text>
</comment>
<dbReference type="STRING" id="1437059.A6A05_00290"/>
<accession>A0A178MWX9</accession>
<proteinExistence type="predicted"/>
<feature type="signal peptide" evidence="2">
    <location>
        <begin position="1"/>
        <end position="20"/>
    </location>
</feature>
<protein>
    <recommendedName>
        <fullName evidence="5">Glycosyltransferase RgtA/B/C/D-like domain-containing protein</fullName>
    </recommendedName>
</protein>
<feature type="transmembrane region" description="Helical" evidence="1">
    <location>
        <begin position="89"/>
        <end position="114"/>
    </location>
</feature>
<keyword evidence="4" id="KW-1185">Reference proteome</keyword>
<keyword evidence="2" id="KW-0732">Signal</keyword>
<name>A0A178MWX9_9PROT</name>
<reference evidence="3 4" key="1">
    <citation type="submission" date="2016-04" db="EMBL/GenBank/DDBJ databases">
        <title>Draft genome sequence of freshwater magnetotactic bacteria Magnetospirillum marisnigri SP-1 and Magnetospirillum moscoviense BB-1.</title>
        <authorList>
            <person name="Koziaeva V."/>
            <person name="Dziuba M.V."/>
            <person name="Ivanov T.M."/>
            <person name="Kuznetsov B."/>
            <person name="Grouzdev D.S."/>
        </authorList>
    </citation>
    <scope>NUCLEOTIDE SEQUENCE [LARGE SCALE GENOMIC DNA]</scope>
    <source>
        <strain evidence="3 4">BB-1</strain>
    </source>
</reference>
<feature type="transmembrane region" description="Helical" evidence="1">
    <location>
        <begin position="181"/>
        <end position="207"/>
    </location>
</feature>
<gene>
    <name evidence="3" type="ORF">A6A05_00290</name>
</gene>
<keyword evidence="1" id="KW-1133">Transmembrane helix</keyword>